<dbReference type="InterPro" id="IPR024096">
    <property type="entry name" value="NO_sig/Golgi_transp_ligand-bd"/>
</dbReference>
<keyword evidence="3" id="KW-1185">Reference proteome</keyword>
<evidence type="ECO:0000259" key="1">
    <source>
        <dbReference type="Pfam" id="PF07700"/>
    </source>
</evidence>
<sequence length="195" mass="21022">MHGLVICAFESFVRHSYGAAPWAALVEGLDAGIERFEPMFHYDDALAARLVRETARVLGKPDEALLEDFGTFLVAHPASERVRRLLRFGGVDYEDFLASLEDLSGRVCLAVPDLVLPEISLTELGGGDYRLHSADAPPEFAPVLSGLLRAMADDYGALVLVEETGAEDGGVHLAIRLLEAAFARGRGFALAQRAG</sequence>
<protein>
    <recommendedName>
        <fullName evidence="1">Heme NO-binding domain-containing protein</fullName>
    </recommendedName>
</protein>
<name>A0ABQ1QRX7_9RHOB</name>
<accession>A0ABQ1QRX7</accession>
<evidence type="ECO:0000313" key="3">
    <source>
        <dbReference type="Proteomes" id="UP000617355"/>
    </source>
</evidence>
<feature type="domain" description="Heme NO-binding" evidence="1">
    <location>
        <begin position="2"/>
        <end position="159"/>
    </location>
</feature>
<organism evidence="2 3">
    <name type="scientific">Sinisalibacter lacisalsi</name>
    <dbReference type="NCBI Taxonomy" id="1526570"/>
    <lineage>
        <taxon>Bacteria</taxon>
        <taxon>Pseudomonadati</taxon>
        <taxon>Pseudomonadota</taxon>
        <taxon>Alphaproteobacteria</taxon>
        <taxon>Rhodobacterales</taxon>
        <taxon>Roseobacteraceae</taxon>
        <taxon>Sinisalibacter</taxon>
    </lineage>
</organism>
<proteinExistence type="predicted"/>
<comment type="caution">
    <text evidence="2">The sequence shown here is derived from an EMBL/GenBank/DDBJ whole genome shotgun (WGS) entry which is preliminary data.</text>
</comment>
<dbReference type="SUPFAM" id="SSF111126">
    <property type="entry name" value="Ligand-binding domain in the NO signalling and Golgi transport"/>
    <property type="match status" value="1"/>
</dbReference>
<dbReference type="InterPro" id="IPR038158">
    <property type="entry name" value="H-NOX_domain_sf"/>
</dbReference>
<dbReference type="Gene3D" id="3.90.1520.10">
    <property type="entry name" value="H-NOX domain"/>
    <property type="match status" value="1"/>
</dbReference>
<dbReference type="EMBL" id="BMGI01000005">
    <property type="protein sequence ID" value="GGD43030.1"/>
    <property type="molecule type" value="Genomic_DNA"/>
</dbReference>
<reference evidence="3" key="1">
    <citation type="journal article" date="2019" name="Int. J. Syst. Evol. Microbiol.">
        <title>The Global Catalogue of Microorganisms (GCM) 10K type strain sequencing project: providing services to taxonomists for standard genome sequencing and annotation.</title>
        <authorList>
            <consortium name="The Broad Institute Genomics Platform"/>
            <consortium name="The Broad Institute Genome Sequencing Center for Infectious Disease"/>
            <person name="Wu L."/>
            <person name="Ma J."/>
        </authorList>
    </citation>
    <scope>NUCLEOTIDE SEQUENCE [LARGE SCALE GENOMIC DNA]</scope>
    <source>
        <strain evidence="3">CGMCC 1.12922</strain>
    </source>
</reference>
<dbReference type="Proteomes" id="UP000617355">
    <property type="component" value="Unassembled WGS sequence"/>
</dbReference>
<dbReference type="RefSeq" id="WP_188528977.1">
    <property type="nucleotide sequence ID" value="NZ_BMGI01000005.1"/>
</dbReference>
<dbReference type="InterPro" id="IPR011644">
    <property type="entry name" value="Heme_NO-bd"/>
</dbReference>
<dbReference type="Pfam" id="PF07700">
    <property type="entry name" value="HNOB"/>
    <property type="match status" value="1"/>
</dbReference>
<evidence type="ECO:0000313" key="2">
    <source>
        <dbReference type="EMBL" id="GGD43030.1"/>
    </source>
</evidence>
<gene>
    <name evidence="2" type="ORF">GCM10011358_28560</name>
</gene>